<reference evidence="4" key="1">
    <citation type="submission" date="2013-03" db="EMBL/GenBank/DDBJ databases">
        <title>The Genome Sequence of Anopheles dirus WRAIR2.</title>
        <authorList>
            <consortium name="The Broad Institute Genomics Platform"/>
            <person name="Neafsey D.E."/>
            <person name="Walton C."/>
            <person name="Walker B."/>
            <person name="Young S.K."/>
            <person name="Zeng Q."/>
            <person name="Gargeya S."/>
            <person name="Fitzgerald M."/>
            <person name="Haas B."/>
            <person name="Abouelleil A."/>
            <person name="Allen A.W."/>
            <person name="Alvarado L."/>
            <person name="Arachchi H.M."/>
            <person name="Berlin A.M."/>
            <person name="Chapman S.B."/>
            <person name="Gainer-Dewar J."/>
            <person name="Goldberg J."/>
            <person name="Griggs A."/>
            <person name="Gujja S."/>
            <person name="Hansen M."/>
            <person name="Howarth C."/>
            <person name="Imamovic A."/>
            <person name="Ireland A."/>
            <person name="Larimer J."/>
            <person name="McCowan C."/>
            <person name="Murphy C."/>
            <person name="Pearson M."/>
            <person name="Poon T.W."/>
            <person name="Priest M."/>
            <person name="Roberts A."/>
            <person name="Saif S."/>
            <person name="Shea T."/>
            <person name="Sisk P."/>
            <person name="Sykes S."/>
            <person name="Wortman J."/>
            <person name="Nusbaum C."/>
            <person name="Birren B."/>
        </authorList>
    </citation>
    <scope>NUCLEOTIDE SEQUENCE [LARGE SCALE GENOMIC DNA]</scope>
    <source>
        <strain evidence="4">WRAIR2</strain>
    </source>
</reference>
<dbReference type="InterPro" id="IPR002870">
    <property type="entry name" value="Peptidase_M12B_N"/>
</dbReference>
<name>A0A182NLF5_9DIPT</name>
<evidence type="ECO:0000313" key="4">
    <source>
        <dbReference type="Proteomes" id="UP000075884"/>
    </source>
</evidence>
<dbReference type="Pfam" id="PF01562">
    <property type="entry name" value="Pep_M12B_propep"/>
    <property type="match status" value="1"/>
</dbReference>
<dbReference type="PANTHER" id="PTHR11905">
    <property type="entry name" value="ADAM A DISINTEGRIN AND METALLOPROTEASE DOMAIN"/>
    <property type="match status" value="1"/>
</dbReference>
<evidence type="ECO:0000259" key="2">
    <source>
        <dbReference type="Pfam" id="PF01562"/>
    </source>
</evidence>
<organism evidence="3 4">
    <name type="scientific">Anopheles dirus</name>
    <dbReference type="NCBI Taxonomy" id="7168"/>
    <lineage>
        <taxon>Eukaryota</taxon>
        <taxon>Metazoa</taxon>
        <taxon>Ecdysozoa</taxon>
        <taxon>Arthropoda</taxon>
        <taxon>Hexapoda</taxon>
        <taxon>Insecta</taxon>
        <taxon>Pterygota</taxon>
        <taxon>Neoptera</taxon>
        <taxon>Endopterygota</taxon>
        <taxon>Diptera</taxon>
        <taxon>Nematocera</taxon>
        <taxon>Culicoidea</taxon>
        <taxon>Culicidae</taxon>
        <taxon>Anophelinae</taxon>
        <taxon>Anopheles</taxon>
    </lineage>
</organism>
<feature type="domain" description="Peptidase M12B propeptide" evidence="2">
    <location>
        <begin position="20"/>
        <end position="82"/>
    </location>
</feature>
<keyword evidence="4" id="KW-1185">Reference proteome</keyword>
<proteinExistence type="predicted"/>
<keyword evidence="1" id="KW-1015">Disulfide bond</keyword>
<sequence>VSDGRHATGAFRSTSSIIWDPHPEYKIDAFGISMHLKLWQDDAFIRKDMKVTHFWSNATLRKPEDHDENQRLQGCFYSGKVEGEPDSTIRVSLCEGMHGHIQTSYGSFLIQPVENVSNSDVKILHRIQRLMTDKSSSGSDGRTLLDGSSIPAEDCAVQTDHEAGKNIFRYNV</sequence>
<dbReference type="STRING" id="7168.A0A182NLF5"/>
<evidence type="ECO:0000313" key="3">
    <source>
        <dbReference type="EnsemblMetazoa" id="ADIR008486-PA"/>
    </source>
</evidence>
<evidence type="ECO:0000256" key="1">
    <source>
        <dbReference type="ARBA" id="ARBA00023157"/>
    </source>
</evidence>
<reference evidence="3" key="2">
    <citation type="submission" date="2020-05" db="UniProtKB">
        <authorList>
            <consortium name="EnsemblMetazoa"/>
        </authorList>
    </citation>
    <scope>IDENTIFICATION</scope>
    <source>
        <strain evidence="3">WRAIR2</strain>
    </source>
</reference>
<dbReference type="PANTHER" id="PTHR11905:SF256">
    <property type="entry name" value="PEPTIDASE M12B DOMAIN-CONTAINING PROTEIN"/>
    <property type="match status" value="1"/>
</dbReference>
<dbReference type="EnsemblMetazoa" id="ADIR008486-RA">
    <property type="protein sequence ID" value="ADIR008486-PA"/>
    <property type="gene ID" value="ADIR008486"/>
</dbReference>
<dbReference type="VEuPathDB" id="VectorBase:ADIR008486"/>
<protein>
    <submittedName>
        <fullName evidence="3">Pep_M12B_propep domain-containing protein</fullName>
    </submittedName>
</protein>
<accession>A0A182NLF5</accession>
<dbReference type="AlphaFoldDB" id="A0A182NLF5"/>
<dbReference type="Proteomes" id="UP000075884">
    <property type="component" value="Unassembled WGS sequence"/>
</dbReference>